<evidence type="ECO:0000256" key="16">
    <source>
        <dbReference type="ARBA" id="ARBA00042798"/>
    </source>
</evidence>
<dbReference type="InterPro" id="IPR020084">
    <property type="entry name" value="NUDIX_hydrolase_CS"/>
</dbReference>
<evidence type="ECO:0000256" key="3">
    <source>
        <dbReference type="ARBA" id="ARBA00022457"/>
    </source>
</evidence>
<dbReference type="Proteomes" id="UP000063965">
    <property type="component" value="Chromosome"/>
</dbReference>
<dbReference type="PANTHER" id="PTHR47707:SF1">
    <property type="entry name" value="NUDIX HYDROLASE FAMILY PROTEIN"/>
    <property type="match status" value="1"/>
</dbReference>
<gene>
    <name evidence="18" type="primary">mutT</name>
    <name evidence="18" type="ORF">CleRT_14170</name>
</gene>
<evidence type="ECO:0000256" key="15">
    <source>
        <dbReference type="ARBA" id="ARBA00041979"/>
    </source>
</evidence>
<dbReference type="InterPro" id="IPR015797">
    <property type="entry name" value="NUDIX_hydrolase-like_dom_sf"/>
</dbReference>
<evidence type="ECO:0000256" key="7">
    <source>
        <dbReference type="ARBA" id="ARBA00022801"/>
    </source>
</evidence>
<evidence type="ECO:0000256" key="6">
    <source>
        <dbReference type="ARBA" id="ARBA00022763"/>
    </source>
</evidence>
<keyword evidence="5" id="KW-0479">Metal-binding</keyword>
<dbReference type="PROSITE" id="PS51462">
    <property type="entry name" value="NUDIX"/>
    <property type="match status" value="1"/>
</dbReference>
<evidence type="ECO:0000256" key="1">
    <source>
        <dbReference type="ARBA" id="ARBA00001946"/>
    </source>
</evidence>
<evidence type="ECO:0000256" key="4">
    <source>
        <dbReference type="ARBA" id="ARBA00022705"/>
    </source>
</evidence>
<dbReference type="InterPro" id="IPR029119">
    <property type="entry name" value="MutY_C"/>
</dbReference>
<keyword evidence="19" id="KW-1185">Reference proteome</keyword>
<dbReference type="CDD" id="cd03425">
    <property type="entry name" value="NUDIX_MutT_NudA_like"/>
    <property type="match status" value="1"/>
</dbReference>
<keyword evidence="7" id="KW-0378">Hydrolase</keyword>
<feature type="domain" description="Nudix hydrolase" evidence="17">
    <location>
        <begin position="5"/>
        <end position="130"/>
    </location>
</feature>
<comment type="similarity">
    <text evidence="2">Belongs to the Nudix hydrolase family.</text>
</comment>
<dbReference type="Pfam" id="PF14815">
    <property type="entry name" value="NUDIX_4"/>
    <property type="match status" value="1"/>
</dbReference>
<comment type="catalytic activity">
    <reaction evidence="10">
        <text>8-oxo-dGTP + H2O = 8-oxo-dGMP + diphosphate + H(+)</text>
        <dbReference type="Rhea" id="RHEA:31575"/>
        <dbReference type="ChEBI" id="CHEBI:15377"/>
        <dbReference type="ChEBI" id="CHEBI:15378"/>
        <dbReference type="ChEBI" id="CHEBI:33019"/>
        <dbReference type="ChEBI" id="CHEBI:63224"/>
        <dbReference type="ChEBI" id="CHEBI:77896"/>
        <dbReference type="EC" id="3.6.1.55"/>
    </reaction>
</comment>
<proteinExistence type="inferred from homology"/>
<dbReference type="PRINTS" id="PR00502">
    <property type="entry name" value="NUDIXFAMILY"/>
</dbReference>
<evidence type="ECO:0000256" key="12">
    <source>
        <dbReference type="ARBA" id="ARBA00038905"/>
    </source>
</evidence>
<dbReference type="SUPFAM" id="SSF55811">
    <property type="entry name" value="Nudix"/>
    <property type="match status" value="1"/>
</dbReference>
<evidence type="ECO:0000256" key="11">
    <source>
        <dbReference type="ARBA" id="ARBA00036904"/>
    </source>
</evidence>
<evidence type="ECO:0000256" key="5">
    <source>
        <dbReference type="ARBA" id="ARBA00022723"/>
    </source>
</evidence>
<dbReference type="PROSITE" id="PS00893">
    <property type="entry name" value="NUDIX_BOX"/>
    <property type="match status" value="1"/>
</dbReference>
<evidence type="ECO:0000259" key="17">
    <source>
        <dbReference type="PROSITE" id="PS51462"/>
    </source>
</evidence>
<keyword evidence="3" id="KW-0515">Mutator protein</keyword>
<dbReference type="PANTHER" id="PTHR47707">
    <property type="entry name" value="8-OXO-DGTP DIPHOSPHATASE"/>
    <property type="match status" value="1"/>
</dbReference>
<sequence>MSGCLLHVAIGLVINLENEVLVSLRPMHMAQGGLWEFPGGKLESGENSYEALCRELKEEVNITVLTAQPFMNIHHSYDENEVILHVWQIKEFTGHPRGLEGQEIKFVPLKKLQELSFPKPNKLIIHRLLNLAAI</sequence>
<keyword evidence="9" id="KW-0234">DNA repair</keyword>
<evidence type="ECO:0000256" key="8">
    <source>
        <dbReference type="ARBA" id="ARBA00022842"/>
    </source>
</evidence>
<comment type="catalytic activity">
    <reaction evidence="11">
        <text>8-oxo-GTP + H2O = 8-oxo-GMP + diphosphate + H(+)</text>
        <dbReference type="Rhea" id="RHEA:67616"/>
        <dbReference type="ChEBI" id="CHEBI:15377"/>
        <dbReference type="ChEBI" id="CHEBI:15378"/>
        <dbReference type="ChEBI" id="CHEBI:33019"/>
        <dbReference type="ChEBI" id="CHEBI:143553"/>
        <dbReference type="ChEBI" id="CHEBI:145694"/>
    </reaction>
</comment>
<keyword evidence="6" id="KW-0227">DNA damage</keyword>
<reference evidence="18 19" key="1">
    <citation type="journal article" date="2015" name="Genome Biol. Evol.">
        <title>Distinctive Genome Reduction Rates Revealed by Genomic Analyses of Two Coxiella-Like Endosymbionts in Ticks.</title>
        <authorList>
            <person name="Gottlieb Y."/>
            <person name="Lalzar I."/>
            <person name="Klasson L."/>
        </authorList>
    </citation>
    <scope>NUCLEOTIDE SEQUENCE [LARGE SCALE GENOMIC DNA]</scope>
    <source>
        <strain evidence="18 19">CRt</strain>
    </source>
</reference>
<name>A0ABM5UVI2_9COXI</name>
<dbReference type="InterPro" id="IPR020476">
    <property type="entry name" value="Nudix_hydrolase"/>
</dbReference>
<dbReference type="InterPro" id="IPR003561">
    <property type="entry name" value="Mutator_MutT"/>
</dbReference>
<keyword evidence="4" id="KW-0235">DNA replication</keyword>
<accession>A0ABM5UVI2</accession>
<evidence type="ECO:0000256" key="13">
    <source>
        <dbReference type="ARBA" id="ARBA00040794"/>
    </source>
</evidence>
<evidence type="ECO:0000313" key="19">
    <source>
        <dbReference type="Proteomes" id="UP000063965"/>
    </source>
</evidence>
<dbReference type="RefSeq" id="WP_048875622.1">
    <property type="nucleotide sequence ID" value="NZ_CP011126.1"/>
</dbReference>
<dbReference type="InterPro" id="IPR000086">
    <property type="entry name" value="NUDIX_hydrolase_dom"/>
</dbReference>
<evidence type="ECO:0000256" key="10">
    <source>
        <dbReference type="ARBA" id="ARBA00035861"/>
    </source>
</evidence>
<protein>
    <recommendedName>
        <fullName evidence="13">8-oxo-dGTP diphosphatase</fullName>
        <ecNumber evidence="12">3.6.1.55</ecNumber>
    </recommendedName>
    <alternativeName>
        <fullName evidence="16">7,8-dihydro-8-oxoguanine-triphosphatase</fullName>
    </alternativeName>
    <alternativeName>
        <fullName evidence="15">Mutator protein MutT</fullName>
    </alternativeName>
    <alternativeName>
        <fullName evidence="14">dGTP pyrophosphohydrolase</fullName>
    </alternativeName>
</protein>
<dbReference type="NCBIfam" id="TIGR00586">
    <property type="entry name" value="mutt"/>
    <property type="match status" value="1"/>
</dbReference>
<dbReference type="EMBL" id="CP011126">
    <property type="protein sequence ID" value="AKQ33946.1"/>
    <property type="molecule type" value="Genomic_DNA"/>
</dbReference>
<dbReference type="EC" id="3.6.1.55" evidence="12"/>
<evidence type="ECO:0000256" key="2">
    <source>
        <dbReference type="ARBA" id="ARBA00005582"/>
    </source>
</evidence>
<comment type="cofactor">
    <cofactor evidence="1">
        <name>Mg(2+)</name>
        <dbReference type="ChEBI" id="CHEBI:18420"/>
    </cofactor>
</comment>
<dbReference type="InterPro" id="IPR047127">
    <property type="entry name" value="MutT-like"/>
</dbReference>
<evidence type="ECO:0000256" key="9">
    <source>
        <dbReference type="ARBA" id="ARBA00023204"/>
    </source>
</evidence>
<keyword evidence="8" id="KW-0460">Magnesium</keyword>
<evidence type="ECO:0000256" key="14">
    <source>
        <dbReference type="ARBA" id="ARBA00041592"/>
    </source>
</evidence>
<dbReference type="Gene3D" id="3.90.79.10">
    <property type="entry name" value="Nucleoside Triphosphate Pyrophosphohydrolase"/>
    <property type="match status" value="1"/>
</dbReference>
<organism evidence="18 19">
    <name type="scientific">Candidatus Coxiella mudrowiae</name>
    <dbReference type="NCBI Taxonomy" id="2054173"/>
    <lineage>
        <taxon>Bacteria</taxon>
        <taxon>Pseudomonadati</taxon>
        <taxon>Pseudomonadota</taxon>
        <taxon>Gammaproteobacteria</taxon>
        <taxon>Legionellales</taxon>
        <taxon>Coxiellaceae</taxon>
        <taxon>Coxiella</taxon>
    </lineage>
</organism>
<evidence type="ECO:0000313" key="18">
    <source>
        <dbReference type="EMBL" id="AKQ33946.1"/>
    </source>
</evidence>